<dbReference type="GeneID" id="92044243"/>
<feature type="region of interest" description="Disordered" evidence="1">
    <location>
        <begin position="44"/>
        <end position="89"/>
    </location>
</feature>
<comment type="caution">
    <text evidence="2">The sequence shown here is derived from an EMBL/GenBank/DDBJ whole genome shotgun (WGS) entry which is preliminary data.</text>
</comment>
<protein>
    <submittedName>
        <fullName evidence="2">Uncharacterized protein</fullName>
    </submittedName>
</protein>
<feature type="compositionally biased region" description="Polar residues" evidence="1">
    <location>
        <begin position="44"/>
        <end position="62"/>
    </location>
</feature>
<dbReference type="RefSeq" id="XP_066670106.1">
    <property type="nucleotide sequence ID" value="XM_066811183.1"/>
</dbReference>
<evidence type="ECO:0000313" key="3">
    <source>
        <dbReference type="Proteomes" id="UP001433268"/>
    </source>
</evidence>
<accession>A0ABR1WRB1</accession>
<keyword evidence="3" id="KW-1185">Reference proteome</keyword>
<reference evidence="2 3" key="1">
    <citation type="submission" date="2023-01" db="EMBL/GenBank/DDBJ databases">
        <title>Analysis of 21 Apiospora genomes using comparative genomics revels a genus with tremendous synthesis potential of carbohydrate active enzymes and secondary metabolites.</title>
        <authorList>
            <person name="Sorensen T."/>
        </authorList>
    </citation>
    <scope>NUCLEOTIDE SEQUENCE [LARGE SCALE GENOMIC DNA]</scope>
    <source>
        <strain evidence="2 3">CBS 114990</strain>
    </source>
</reference>
<organism evidence="2 3">
    <name type="scientific">Apiospora hydei</name>
    <dbReference type="NCBI Taxonomy" id="1337664"/>
    <lineage>
        <taxon>Eukaryota</taxon>
        <taxon>Fungi</taxon>
        <taxon>Dikarya</taxon>
        <taxon>Ascomycota</taxon>
        <taxon>Pezizomycotina</taxon>
        <taxon>Sordariomycetes</taxon>
        <taxon>Xylariomycetidae</taxon>
        <taxon>Amphisphaeriales</taxon>
        <taxon>Apiosporaceae</taxon>
        <taxon>Apiospora</taxon>
    </lineage>
</organism>
<dbReference type="EMBL" id="JAQQWN010000005">
    <property type="protein sequence ID" value="KAK8085597.1"/>
    <property type="molecule type" value="Genomic_DNA"/>
</dbReference>
<name>A0ABR1WRB1_9PEZI</name>
<feature type="compositionally biased region" description="Basic and acidic residues" evidence="1">
    <location>
        <begin position="79"/>
        <end position="89"/>
    </location>
</feature>
<dbReference type="Proteomes" id="UP001433268">
    <property type="component" value="Unassembled WGS sequence"/>
</dbReference>
<feature type="region of interest" description="Disordered" evidence="1">
    <location>
        <begin position="231"/>
        <end position="273"/>
    </location>
</feature>
<sequence>MKMAGHPDEIKMQYVKTNLPKISIGHDESDQSVKSKLSTASIEWNGSGQSVKSDLSTSSIFQDKSEQPVKSDLSTTSMVRDESEERRLKARDRETRMKNKPVDLNRLMDSIVYSLPDDEFMVVAPNLFWDGGDDMAKYYEWLLEEYYDGDMPEIVRRANAFRGFPQLDDTDFNPNGAEERRAYYQSKKGREELRPYLPAIKKYASKGEYVLIEAKVNGQTAADALDAAATAAESSPELKHEQPTPSPWAPVSASTFFAKPESPVPGDTVDTPVEDLMAQFDRSATLGRTPQAPLNLRCS</sequence>
<gene>
    <name evidence="2" type="ORF">PG997_006868</name>
</gene>
<proteinExistence type="predicted"/>
<evidence type="ECO:0000313" key="2">
    <source>
        <dbReference type="EMBL" id="KAK8085597.1"/>
    </source>
</evidence>
<evidence type="ECO:0000256" key="1">
    <source>
        <dbReference type="SAM" id="MobiDB-lite"/>
    </source>
</evidence>